<name>A0A8H7E3L7_9EURO</name>
<sequence>MSCLTSKAEKHAQEPDALQENYDAIEALRVFDTLLNGTFDVSMIENAVGSPFKGKLPGNSVILQLLLGHLISQPALISELTVGKLIHRALAECNRDAWRLLVPLYEVANHEGLEIARISGINILDTVEELAMMSEGPSLNQALLTLLRGYPEVIKGKPNAPLLN</sequence>
<dbReference type="Proteomes" id="UP000606974">
    <property type="component" value="Unassembled WGS sequence"/>
</dbReference>
<protein>
    <submittedName>
        <fullName evidence="1">Uncharacterized protein</fullName>
    </submittedName>
</protein>
<gene>
    <name evidence="1" type="ORF">GJ744_010376</name>
</gene>
<comment type="caution">
    <text evidence="1">The sequence shown here is derived from an EMBL/GenBank/DDBJ whole genome shotgun (WGS) entry which is preliminary data.</text>
</comment>
<evidence type="ECO:0000313" key="1">
    <source>
        <dbReference type="EMBL" id="KAF7507445.1"/>
    </source>
</evidence>
<accession>A0A8H7E3L7</accession>
<organism evidence="1 2">
    <name type="scientific">Endocarpon pusillum</name>
    <dbReference type="NCBI Taxonomy" id="364733"/>
    <lineage>
        <taxon>Eukaryota</taxon>
        <taxon>Fungi</taxon>
        <taxon>Dikarya</taxon>
        <taxon>Ascomycota</taxon>
        <taxon>Pezizomycotina</taxon>
        <taxon>Eurotiomycetes</taxon>
        <taxon>Chaetothyriomycetidae</taxon>
        <taxon>Verrucariales</taxon>
        <taxon>Verrucariaceae</taxon>
        <taxon>Endocarpon</taxon>
    </lineage>
</organism>
<dbReference type="EMBL" id="JAACFV010000068">
    <property type="protein sequence ID" value="KAF7507445.1"/>
    <property type="molecule type" value="Genomic_DNA"/>
</dbReference>
<proteinExistence type="predicted"/>
<keyword evidence="2" id="KW-1185">Reference proteome</keyword>
<reference evidence="1" key="1">
    <citation type="submission" date="2020-02" db="EMBL/GenBank/DDBJ databases">
        <authorList>
            <person name="Palmer J.M."/>
        </authorList>
    </citation>
    <scope>NUCLEOTIDE SEQUENCE</scope>
    <source>
        <strain evidence="1">EPUS1.4</strain>
        <tissue evidence="1">Thallus</tissue>
    </source>
</reference>
<evidence type="ECO:0000313" key="2">
    <source>
        <dbReference type="Proteomes" id="UP000606974"/>
    </source>
</evidence>
<dbReference type="AlphaFoldDB" id="A0A8H7E3L7"/>